<keyword evidence="13" id="KW-1185">Reference proteome</keyword>
<keyword evidence="8" id="KW-0325">Glycoprotein</keyword>
<evidence type="ECO:0000256" key="8">
    <source>
        <dbReference type="ARBA" id="ARBA00023180"/>
    </source>
</evidence>
<comment type="similarity">
    <text evidence="2">Belongs to the G-protein coupled receptor 2 family. Adhesion G-protein coupled receptor (ADGR) subfamily.</text>
</comment>
<evidence type="ECO:0000256" key="5">
    <source>
        <dbReference type="ARBA" id="ARBA00022989"/>
    </source>
</evidence>
<feature type="transmembrane region" description="Helical" evidence="9">
    <location>
        <begin position="250"/>
        <end position="273"/>
    </location>
</feature>
<evidence type="ECO:0000256" key="2">
    <source>
        <dbReference type="ARBA" id="ARBA00007343"/>
    </source>
</evidence>
<dbReference type="OMA" id="IANIICC"/>
<evidence type="ECO:0000256" key="7">
    <source>
        <dbReference type="ARBA" id="ARBA00023157"/>
    </source>
</evidence>
<dbReference type="PRINTS" id="PR00249">
    <property type="entry name" value="GPCRSECRETIN"/>
</dbReference>
<evidence type="ECO:0000256" key="1">
    <source>
        <dbReference type="ARBA" id="ARBA00004141"/>
    </source>
</evidence>
<dbReference type="PhylomeDB" id="A7STW1"/>
<dbReference type="Proteomes" id="UP000001593">
    <property type="component" value="Unassembled WGS sequence"/>
</dbReference>
<dbReference type="PANTHER" id="PTHR12011">
    <property type="entry name" value="ADHESION G-PROTEIN COUPLED RECEPTOR"/>
    <property type="match status" value="1"/>
</dbReference>
<feature type="transmembrane region" description="Helical" evidence="9">
    <location>
        <begin position="206"/>
        <end position="230"/>
    </location>
</feature>
<sequence>CVFWRPGNPDKWLTRGCRLVTSESNSRVTTCECDHLTVFAALLDPYGGKISDADQKALELISTIGCAISLFAILLTIILTVAFWRSVRSPRAIVLLNICLAVAAVCILVIAEGTARNSQKGCKALAILLHYFLLAVFCWMLCEGALLYIIIVKVIGGKPEEKVKYFLLFGWGFPAIIVAISLGATQTKGYGYHGAQTACWLSVDNGLIWAFVAPALVVLMINIIVFVLVLRQTMGTRHVQNKSRDEKLRVAVKATAVILPLLGITWLFGLLAFSAETVAFKYIFAILNSLQGLMIFIFHCVLNKQV</sequence>
<feature type="non-terminal residue" evidence="12">
    <location>
        <position position="1"/>
    </location>
</feature>
<dbReference type="eggNOG" id="KOG4193">
    <property type="taxonomic scope" value="Eukaryota"/>
</dbReference>
<dbReference type="PROSITE" id="PS50261">
    <property type="entry name" value="G_PROTEIN_RECEP_F2_4"/>
    <property type="match status" value="1"/>
</dbReference>
<evidence type="ECO:0000256" key="3">
    <source>
        <dbReference type="ARBA" id="ARBA00022692"/>
    </source>
</evidence>
<gene>
    <name evidence="12" type="ORF">NEMVEDRAFT_v1g13642</name>
</gene>
<feature type="non-terminal residue" evidence="12">
    <location>
        <position position="306"/>
    </location>
</feature>
<evidence type="ECO:0000259" key="10">
    <source>
        <dbReference type="PROSITE" id="PS50221"/>
    </source>
</evidence>
<dbReference type="InterPro" id="IPR000203">
    <property type="entry name" value="GPS"/>
</dbReference>
<keyword evidence="5 9" id="KW-1133">Transmembrane helix</keyword>
<dbReference type="GO" id="GO:0007166">
    <property type="term" value="P:cell surface receptor signaling pathway"/>
    <property type="evidence" value="ECO:0007669"/>
    <property type="project" value="InterPro"/>
</dbReference>
<reference evidence="12 13" key="1">
    <citation type="journal article" date="2007" name="Science">
        <title>Sea anemone genome reveals ancestral eumetazoan gene repertoire and genomic organization.</title>
        <authorList>
            <person name="Putnam N.H."/>
            <person name="Srivastava M."/>
            <person name="Hellsten U."/>
            <person name="Dirks B."/>
            <person name="Chapman J."/>
            <person name="Salamov A."/>
            <person name="Terry A."/>
            <person name="Shapiro H."/>
            <person name="Lindquist E."/>
            <person name="Kapitonov V.V."/>
            <person name="Jurka J."/>
            <person name="Genikhovich G."/>
            <person name="Grigoriev I.V."/>
            <person name="Lucas S.M."/>
            <person name="Steele R.E."/>
            <person name="Finnerty J.R."/>
            <person name="Technau U."/>
            <person name="Martindale M.Q."/>
            <person name="Rokhsar D.S."/>
        </authorList>
    </citation>
    <scope>NUCLEOTIDE SEQUENCE [LARGE SCALE GENOMIC DNA]</scope>
    <source>
        <strain evidence="13">CH2 X CH6</strain>
    </source>
</reference>
<dbReference type="HOGENOM" id="CLU_002753_3_1_1"/>
<dbReference type="Pfam" id="PF00002">
    <property type="entry name" value="7tm_2"/>
    <property type="match status" value="1"/>
</dbReference>
<dbReference type="InterPro" id="IPR017981">
    <property type="entry name" value="GPCR_2-like_7TM"/>
</dbReference>
<dbReference type="GO" id="GO:0004930">
    <property type="term" value="F:G protein-coupled receptor activity"/>
    <property type="evidence" value="ECO:0007669"/>
    <property type="project" value="InterPro"/>
</dbReference>
<dbReference type="PROSITE" id="PS00650">
    <property type="entry name" value="G_PROTEIN_RECEP_F2_2"/>
    <property type="match status" value="1"/>
</dbReference>
<feature type="transmembrane region" description="Helical" evidence="9">
    <location>
        <begin position="163"/>
        <end position="186"/>
    </location>
</feature>
<evidence type="ECO:0000259" key="11">
    <source>
        <dbReference type="PROSITE" id="PS50261"/>
    </source>
</evidence>
<keyword evidence="4" id="KW-0732">Signal</keyword>
<dbReference type="InterPro" id="IPR057244">
    <property type="entry name" value="GAIN_B"/>
</dbReference>
<dbReference type="Gene3D" id="2.60.220.50">
    <property type="match status" value="1"/>
</dbReference>
<dbReference type="STRING" id="45351.A7STW1"/>
<evidence type="ECO:0000256" key="9">
    <source>
        <dbReference type="SAM" id="Phobius"/>
    </source>
</evidence>
<dbReference type="Gene3D" id="1.20.1070.10">
    <property type="entry name" value="Rhodopsin 7-helix transmembrane proteins"/>
    <property type="match status" value="1"/>
</dbReference>
<evidence type="ECO:0000313" key="13">
    <source>
        <dbReference type="Proteomes" id="UP000001593"/>
    </source>
</evidence>
<keyword evidence="6 9" id="KW-0472">Membrane</keyword>
<feature type="domain" description="GAIN-B" evidence="10">
    <location>
        <begin position="1"/>
        <end position="49"/>
    </location>
</feature>
<dbReference type="EMBL" id="DS469803">
    <property type="protein sequence ID" value="EDO32853.1"/>
    <property type="molecule type" value="Genomic_DNA"/>
</dbReference>
<evidence type="ECO:0000313" key="12">
    <source>
        <dbReference type="EMBL" id="EDO32853.1"/>
    </source>
</evidence>
<dbReference type="InParanoid" id="A7STW1"/>
<dbReference type="InterPro" id="IPR046338">
    <property type="entry name" value="GAIN_dom_sf"/>
</dbReference>
<dbReference type="InterPro" id="IPR000832">
    <property type="entry name" value="GPCR_2_secretin-like"/>
</dbReference>
<evidence type="ECO:0000256" key="6">
    <source>
        <dbReference type="ARBA" id="ARBA00023136"/>
    </source>
</evidence>
<dbReference type="AlphaFoldDB" id="A7STW1"/>
<dbReference type="SUPFAM" id="SSF81321">
    <property type="entry name" value="Family A G protein-coupled receptor-like"/>
    <property type="match status" value="1"/>
</dbReference>
<keyword evidence="3 9" id="KW-0812">Transmembrane</keyword>
<name>A7STW1_NEMVE</name>
<dbReference type="FunFam" id="1.20.1070.10:FF:000058">
    <property type="entry name" value="Adhesion G protein-coupled receptor F5"/>
    <property type="match status" value="1"/>
</dbReference>
<proteinExistence type="inferred from homology"/>
<dbReference type="PANTHER" id="PTHR12011:SF347">
    <property type="entry name" value="FI21270P1-RELATED"/>
    <property type="match status" value="1"/>
</dbReference>
<feature type="domain" description="G-protein coupled receptors family 2 profile 2" evidence="11">
    <location>
        <begin position="58"/>
        <end position="303"/>
    </location>
</feature>
<dbReference type="Pfam" id="PF01825">
    <property type="entry name" value="GPS"/>
    <property type="match status" value="1"/>
</dbReference>
<evidence type="ECO:0000256" key="4">
    <source>
        <dbReference type="ARBA" id="ARBA00022729"/>
    </source>
</evidence>
<dbReference type="CDD" id="cd15040">
    <property type="entry name" value="7tmB2_Adhesion"/>
    <property type="match status" value="1"/>
</dbReference>
<feature type="transmembrane region" description="Helical" evidence="9">
    <location>
        <begin position="279"/>
        <end position="302"/>
    </location>
</feature>
<feature type="transmembrane region" description="Helical" evidence="9">
    <location>
        <begin position="91"/>
        <end position="111"/>
    </location>
</feature>
<dbReference type="PROSITE" id="PS50221">
    <property type="entry name" value="GAIN_B"/>
    <property type="match status" value="1"/>
</dbReference>
<comment type="subcellular location">
    <subcellularLocation>
        <location evidence="1">Membrane</location>
        <topology evidence="1">Multi-pass membrane protein</topology>
    </subcellularLocation>
</comment>
<organism evidence="12 13">
    <name type="scientific">Nematostella vectensis</name>
    <name type="common">Starlet sea anemone</name>
    <dbReference type="NCBI Taxonomy" id="45351"/>
    <lineage>
        <taxon>Eukaryota</taxon>
        <taxon>Metazoa</taxon>
        <taxon>Cnidaria</taxon>
        <taxon>Anthozoa</taxon>
        <taxon>Hexacorallia</taxon>
        <taxon>Actiniaria</taxon>
        <taxon>Edwardsiidae</taxon>
        <taxon>Nematostella</taxon>
    </lineage>
</organism>
<accession>A7STW1</accession>
<feature type="transmembrane region" description="Helical" evidence="9">
    <location>
        <begin position="60"/>
        <end position="84"/>
    </location>
</feature>
<dbReference type="SMART" id="SM00303">
    <property type="entry name" value="GPS"/>
    <property type="match status" value="1"/>
</dbReference>
<feature type="transmembrane region" description="Helical" evidence="9">
    <location>
        <begin position="131"/>
        <end position="151"/>
    </location>
</feature>
<dbReference type="KEGG" id="nve:5504002"/>
<keyword evidence="7" id="KW-1015">Disulfide bond</keyword>
<protein>
    <submittedName>
        <fullName evidence="12">Uncharacterized protein</fullName>
    </submittedName>
</protein>
<dbReference type="GO" id="GO:0005886">
    <property type="term" value="C:plasma membrane"/>
    <property type="evidence" value="ECO:0000318"/>
    <property type="project" value="GO_Central"/>
</dbReference>
<dbReference type="InterPro" id="IPR017983">
    <property type="entry name" value="GPCR_2_secretin-like_CS"/>
</dbReference>